<dbReference type="GO" id="GO:0003677">
    <property type="term" value="F:DNA binding"/>
    <property type="evidence" value="ECO:0007669"/>
    <property type="project" value="UniProtKB-KW"/>
</dbReference>
<dbReference type="EMBL" id="JACJIB010000002">
    <property type="protein sequence ID" value="MBA8912054.1"/>
    <property type="molecule type" value="Genomic_DNA"/>
</dbReference>
<dbReference type="Gene3D" id="3.90.75.20">
    <property type="match status" value="1"/>
</dbReference>
<evidence type="ECO:0000313" key="5">
    <source>
        <dbReference type="EMBL" id="MBA8912054.1"/>
    </source>
</evidence>
<accession>A0AA40RZX2</accession>
<organism evidence="5 6">
    <name type="scientific">Methylorubrum thiocyanatum</name>
    <dbReference type="NCBI Taxonomy" id="47958"/>
    <lineage>
        <taxon>Bacteria</taxon>
        <taxon>Pseudomonadati</taxon>
        <taxon>Pseudomonadota</taxon>
        <taxon>Alphaproteobacteria</taxon>
        <taxon>Hyphomicrobiales</taxon>
        <taxon>Methylobacteriaceae</taxon>
        <taxon>Methylorubrum</taxon>
    </lineage>
</organism>
<dbReference type="InterPro" id="IPR016177">
    <property type="entry name" value="DNA-bd_dom_sf"/>
</dbReference>
<dbReference type="RefSeq" id="WP_182554243.1">
    <property type="nucleotide sequence ID" value="NZ_BPRF01000005.1"/>
</dbReference>
<reference evidence="5 6" key="1">
    <citation type="submission" date="2020-08" db="EMBL/GenBank/DDBJ databases">
        <title>Genomic Encyclopedia of Type Strains, Phase IV (KMG-IV): sequencing the most valuable type-strain genomes for metagenomic binning, comparative biology and taxonomic classification.</title>
        <authorList>
            <person name="Goeker M."/>
        </authorList>
    </citation>
    <scope>NUCLEOTIDE SEQUENCE [LARGE SCALE GENOMIC DNA]</scope>
    <source>
        <strain evidence="5 6">DSM 11490</strain>
    </source>
</reference>
<dbReference type="Proteomes" id="UP000543554">
    <property type="component" value="Unassembled WGS sequence"/>
</dbReference>
<sequence length="163" mass="18160">MGAIRLSRSQTAFVDDGDHARIAAHSWAAKPSDQSGDRWYAYRTSGRRTIYMHREVLGAGPGTCVDHINGDSLDNRRANLRIATASQNNANKACPVGPSMFRGVHYCKRRNIFDAVVYVKGKNKHLGQYKTAVEAAFARDRVAFEMLGEFAVLNFPCLRKEVV</sequence>
<dbReference type="InterPro" id="IPR003615">
    <property type="entry name" value="HNH_nuc"/>
</dbReference>
<dbReference type="SUPFAM" id="SSF54171">
    <property type="entry name" value="DNA-binding domain"/>
    <property type="match status" value="1"/>
</dbReference>
<dbReference type="SUPFAM" id="SSF54060">
    <property type="entry name" value="His-Me finger endonucleases"/>
    <property type="match status" value="1"/>
</dbReference>
<feature type="domain" description="AP2/ERF" evidence="4">
    <location>
        <begin position="100"/>
        <end position="156"/>
    </location>
</feature>
<dbReference type="InterPro" id="IPR044925">
    <property type="entry name" value="His-Me_finger_sf"/>
</dbReference>
<protein>
    <recommendedName>
        <fullName evidence="4">AP2/ERF domain-containing protein</fullName>
    </recommendedName>
</protein>
<comment type="caution">
    <text evidence="5">The sequence shown here is derived from an EMBL/GenBank/DDBJ whole genome shotgun (WGS) entry which is preliminary data.</text>
</comment>
<keyword evidence="1" id="KW-0805">Transcription regulation</keyword>
<dbReference type="Pfam" id="PF13392">
    <property type="entry name" value="HNH_3"/>
    <property type="match status" value="1"/>
</dbReference>
<keyword evidence="3" id="KW-0804">Transcription</keyword>
<evidence type="ECO:0000256" key="3">
    <source>
        <dbReference type="ARBA" id="ARBA00023163"/>
    </source>
</evidence>
<proteinExistence type="predicted"/>
<dbReference type="Gene3D" id="3.30.730.10">
    <property type="entry name" value="AP2/ERF domain"/>
    <property type="match status" value="1"/>
</dbReference>
<evidence type="ECO:0000259" key="4">
    <source>
        <dbReference type="PROSITE" id="PS51032"/>
    </source>
</evidence>
<name>A0AA40RZX2_9HYPH</name>
<dbReference type="GO" id="GO:0003700">
    <property type="term" value="F:DNA-binding transcription factor activity"/>
    <property type="evidence" value="ECO:0007669"/>
    <property type="project" value="InterPro"/>
</dbReference>
<evidence type="ECO:0000313" key="6">
    <source>
        <dbReference type="Proteomes" id="UP000543554"/>
    </source>
</evidence>
<gene>
    <name evidence="5" type="ORF">HNR51_001122</name>
</gene>
<dbReference type="AlphaFoldDB" id="A0AA40RZX2"/>
<dbReference type="InterPro" id="IPR001471">
    <property type="entry name" value="AP2/ERF_dom"/>
</dbReference>
<keyword evidence="6" id="KW-1185">Reference proteome</keyword>
<keyword evidence="2" id="KW-0238">DNA-binding</keyword>
<evidence type="ECO:0000256" key="1">
    <source>
        <dbReference type="ARBA" id="ARBA00023015"/>
    </source>
</evidence>
<dbReference type="SMART" id="SM00380">
    <property type="entry name" value="AP2"/>
    <property type="match status" value="1"/>
</dbReference>
<evidence type="ECO:0000256" key="2">
    <source>
        <dbReference type="ARBA" id="ARBA00023125"/>
    </source>
</evidence>
<dbReference type="PROSITE" id="PS51032">
    <property type="entry name" value="AP2_ERF"/>
    <property type="match status" value="1"/>
</dbReference>
<dbReference type="InterPro" id="IPR036955">
    <property type="entry name" value="AP2/ERF_dom_sf"/>
</dbReference>